<proteinExistence type="predicted"/>
<evidence type="ECO:0000313" key="2">
    <source>
        <dbReference type="Proteomes" id="UP000054477"/>
    </source>
</evidence>
<keyword evidence="2" id="KW-1185">Reference proteome</keyword>
<protein>
    <submittedName>
        <fullName evidence="1">Uncharacterized protein</fullName>
    </submittedName>
</protein>
<dbReference type="Proteomes" id="UP000054477">
    <property type="component" value="Unassembled WGS sequence"/>
</dbReference>
<organism evidence="1 2">
    <name type="scientific">Laccaria amethystina LaAM-08-1</name>
    <dbReference type="NCBI Taxonomy" id="1095629"/>
    <lineage>
        <taxon>Eukaryota</taxon>
        <taxon>Fungi</taxon>
        <taxon>Dikarya</taxon>
        <taxon>Basidiomycota</taxon>
        <taxon>Agaricomycotina</taxon>
        <taxon>Agaricomycetes</taxon>
        <taxon>Agaricomycetidae</taxon>
        <taxon>Agaricales</taxon>
        <taxon>Agaricineae</taxon>
        <taxon>Hydnangiaceae</taxon>
        <taxon>Laccaria</taxon>
    </lineage>
</organism>
<sequence>MLQRLMNGGSQEIQILHERAESSIGILIDGPCQWSAKPSQAAFQKIPLSPFTECCLLYLPIPELVRFILKDPRTYHTTESFKSPEGDLG</sequence>
<name>A0A0C9XHS2_9AGAR</name>
<dbReference type="AlphaFoldDB" id="A0A0C9XHS2"/>
<reference evidence="1 2" key="1">
    <citation type="submission" date="2014-04" db="EMBL/GenBank/DDBJ databases">
        <authorList>
            <consortium name="DOE Joint Genome Institute"/>
            <person name="Kuo A."/>
            <person name="Kohler A."/>
            <person name="Nagy L.G."/>
            <person name="Floudas D."/>
            <person name="Copeland A."/>
            <person name="Barry K.W."/>
            <person name="Cichocki N."/>
            <person name="Veneault-Fourrey C."/>
            <person name="LaButti K."/>
            <person name="Lindquist E.A."/>
            <person name="Lipzen A."/>
            <person name="Lundell T."/>
            <person name="Morin E."/>
            <person name="Murat C."/>
            <person name="Sun H."/>
            <person name="Tunlid A."/>
            <person name="Henrissat B."/>
            <person name="Grigoriev I.V."/>
            <person name="Hibbett D.S."/>
            <person name="Martin F."/>
            <person name="Nordberg H.P."/>
            <person name="Cantor M.N."/>
            <person name="Hua S.X."/>
        </authorList>
    </citation>
    <scope>NUCLEOTIDE SEQUENCE [LARGE SCALE GENOMIC DNA]</scope>
    <source>
        <strain evidence="1 2">LaAM-08-1</strain>
    </source>
</reference>
<accession>A0A0C9XHS2</accession>
<evidence type="ECO:0000313" key="1">
    <source>
        <dbReference type="EMBL" id="KIK01084.1"/>
    </source>
</evidence>
<dbReference type="HOGENOM" id="CLU_2455101_0_0_1"/>
<dbReference type="EMBL" id="KN838612">
    <property type="protein sequence ID" value="KIK01084.1"/>
    <property type="molecule type" value="Genomic_DNA"/>
</dbReference>
<reference evidence="2" key="2">
    <citation type="submission" date="2015-01" db="EMBL/GenBank/DDBJ databases">
        <title>Evolutionary Origins and Diversification of the Mycorrhizal Mutualists.</title>
        <authorList>
            <consortium name="DOE Joint Genome Institute"/>
            <consortium name="Mycorrhizal Genomics Consortium"/>
            <person name="Kohler A."/>
            <person name="Kuo A."/>
            <person name="Nagy L.G."/>
            <person name="Floudas D."/>
            <person name="Copeland A."/>
            <person name="Barry K.W."/>
            <person name="Cichocki N."/>
            <person name="Veneault-Fourrey C."/>
            <person name="LaButti K."/>
            <person name="Lindquist E.A."/>
            <person name="Lipzen A."/>
            <person name="Lundell T."/>
            <person name="Morin E."/>
            <person name="Murat C."/>
            <person name="Riley R."/>
            <person name="Ohm R."/>
            <person name="Sun H."/>
            <person name="Tunlid A."/>
            <person name="Henrissat B."/>
            <person name="Grigoriev I.V."/>
            <person name="Hibbett D.S."/>
            <person name="Martin F."/>
        </authorList>
    </citation>
    <scope>NUCLEOTIDE SEQUENCE [LARGE SCALE GENOMIC DNA]</scope>
    <source>
        <strain evidence="2">LaAM-08-1</strain>
    </source>
</reference>
<gene>
    <name evidence="1" type="ORF">K443DRAFT_578819</name>
</gene>